<proteinExistence type="predicted"/>
<dbReference type="Proteomes" id="UP000220752">
    <property type="component" value="Unassembled WGS sequence"/>
</dbReference>
<organism evidence="1 2">
    <name type="scientific">Faecalibacterium langellae</name>
    <dbReference type="NCBI Taxonomy" id="3435293"/>
    <lineage>
        <taxon>Bacteria</taxon>
        <taxon>Bacillati</taxon>
        <taxon>Bacillota</taxon>
        <taxon>Clostridia</taxon>
        <taxon>Eubacteriales</taxon>
        <taxon>Oscillospiraceae</taxon>
        <taxon>Faecalibacterium</taxon>
    </lineage>
</organism>
<keyword evidence="2" id="KW-1185">Reference proteome</keyword>
<accession>A0A2A6ZBY5</accession>
<comment type="caution">
    <text evidence="1">The sequence shown here is derived from an EMBL/GenBank/DDBJ whole genome shotgun (WGS) entry which is preliminary data.</text>
</comment>
<dbReference type="EMBL" id="NMTQ01000022">
    <property type="protein sequence ID" value="PDX58857.1"/>
    <property type="molecule type" value="Genomic_DNA"/>
</dbReference>
<evidence type="ECO:0000313" key="2">
    <source>
        <dbReference type="Proteomes" id="UP000220752"/>
    </source>
</evidence>
<name>A0A2A6ZBY5_9FIRM</name>
<evidence type="ECO:0000313" key="1">
    <source>
        <dbReference type="EMBL" id="PDX58857.1"/>
    </source>
</evidence>
<reference evidence="1 2" key="1">
    <citation type="journal article" date="2017" name="Front. Microbiol.">
        <title>New Insights into the Diversity of the Genus Faecalibacterium.</title>
        <authorList>
            <person name="Benevides L."/>
            <person name="Burman S."/>
            <person name="Martin R."/>
            <person name="Robert V."/>
            <person name="Thomas M."/>
            <person name="Miquel S."/>
            <person name="Chain F."/>
            <person name="Sokol H."/>
            <person name="Bermudez-Humaran L.G."/>
            <person name="Morrison M."/>
            <person name="Langella P."/>
            <person name="Azevedo V.A."/>
            <person name="Chatel J.M."/>
            <person name="Soares S."/>
        </authorList>
    </citation>
    <scope>NUCLEOTIDE SEQUENCE [LARGE SCALE GENOMIC DNA]</scope>
    <source>
        <strain evidence="2">CNCM I-4540</strain>
    </source>
</reference>
<sequence>MNRPKKRVNRQKYHFSGGSAFAAPVAHHCAGTSSARRRRAFRQDFLPSTAFFVDKGPAYYYNNVVKMASLCGFAAVQNK</sequence>
<gene>
    <name evidence="1" type="ORF">CGS46_07080</name>
</gene>
<protein>
    <submittedName>
        <fullName evidence="1">Uncharacterized protein</fullName>
    </submittedName>
</protein>
<dbReference type="AlphaFoldDB" id="A0A2A6ZBY5"/>